<organism evidence="2">
    <name type="scientific">Rhizophora mucronata</name>
    <name type="common">Asiatic mangrove</name>
    <dbReference type="NCBI Taxonomy" id="61149"/>
    <lineage>
        <taxon>Eukaryota</taxon>
        <taxon>Viridiplantae</taxon>
        <taxon>Streptophyta</taxon>
        <taxon>Embryophyta</taxon>
        <taxon>Tracheophyta</taxon>
        <taxon>Spermatophyta</taxon>
        <taxon>Magnoliopsida</taxon>
        <taxon>eudicotyledons</taxon>
        <taxon>Gunneridae</taxon>
        <taxon>Pentapetalae</taxon>
        <taxon>rosids</taxon>
        <taxon>fabids</taxon>
        <taxon>Malpighiales</taxon>
        <taxon>Rhizophoraceae</taxon>
        <taxon>Rhizophora</taxon>
    </lineage>
</organism>
<reference evidence="2" key="1">
    <citation type="submission" date="2018-02" db="EMBL/GenBank/DDBJ databases">
        <title>Rhizophora mucronata_Transcriptome.</title>
        <authorList>
            <person name="Meera S.P."/>
            <person name="Sreeshan A."/>
            <person name="Augustine A."/>
        </authorList>
    </citation>
    <scope>NUCLEOTIDE SEQUENCE</scope>
    <source>
        <tissue evidence="2">Leaf</tissue>
    </source>
</reference>
<dbReference type="EMBL" id="GGEC01049781">
    <property type="protein sequence ID" value="MBX30265.1"/>
    <property type="molecule type" value="Transcribed_RNA"/>
</dbReference>
<accession>A0A2P2MJ76</accession>
<protein>
    <submittedName>
        <fullName evidence="2">Uncharacterized protein</fullName>
    </submittedName>
</protein>
<name>A0A2P2MJ76_RHIMU</name>
<sequence>MICVLFFFFTLTLQNHSNPISRKNLSIKTKGI</sequence>
<feature type="signal peptide" evidence="1">
    <location>
        <begin position="1"/>
        <end position="17"/>
    </location>
</feature>
<dbReference type="AlphaFoldDB" id="A0A2P2MJ76"/>
<feature type="chain" id="PRO_5015108060" evidence="1">
    <location>
        <begin position="18"/>
        <end position="32"/>
    </location>
</feature>
<keyword evidence="1" id="KW-0732">Signal</keyword>
<evidence type="ECO:0000313" key="2">
    <source>
        <dbReference type="EMBL" id="MBX30265.1"/>
    </source>
</evidence>
<evidence type="ECO:0000256" key="1">
    <source>
        <dbReference type="SAM" id="SignalP"/>
    </source>
</evidence>
<proteinExistence type="predicted"/>